<evidence type="ECO:0000313" key="2">
    <source>
        <dbReference type="Proteomes" id="UP001241605"/>
    </source>
</evidence>
<gene>
    <name evidence="1" type="ORF">QF118_19785</name>
</gene>
<evidence type="ECO:0000313" key="1">
    <source>
        <dbReference type="EMBL" id="WGW06054.1"/>
    </source>
</evidence>
<name>A0ABY8QN97_9RHOB</name>
<dbReference type="Proteomes" id="UP001241605">
    <property type="component" value="Plasmid unnamed3"/>
</dbReference>
<protein>
    <submittedName>
        <fullName evidence="1">Uncharacterized protein</fullName>
    </submittedName>
</protein>
<sequence length="315" mass="33960">MKTLYLHIGRGKTGTTAQQKALADARPALLRAGLDYILAGDMGRGHGHQEFAKSFITLPPAVMVPAKAPEAIRAQTAQQICDSPAPAVLLSSENFPLADIDALRDWIAALPVKVAVRVILFARSQDELAESEYNQLVKLKRETRSAADYAAALEGADFFAEAEAWAARFGRENILCRVYDGAAQDAVARLGDCLPGGDALAGVSGAPALTEAAAYANRSLGARALLTARMLNTVELEDRLALYRQLFRAFEGNDIPAVLFSSAEARAIRARFAASNARFARAYLGRNSDDLGGRRYDDAARDRHYEAVRALNIAP</sequence>
<dbReference type="SUPFAM" id="SSF52540">
    <property type="entry name" value="P-loop containing nucleoside triphosphate hydrolases"/>
    <property type="match status" value="1"/>
</dbReference>
<dbReference type="RefSeq" id="WP_282302677.1">
    <property type="nucleotide sequence ID" value="NZ_CP124619.1"/>
</dbReference>
<keyword evidence="2" id="KW-1185">Reference proteome</keyword>
<proteinExistence type="predicted"/>
<organism evidence="1 2">
    <name type="scientific">Tropicibacter oceani</name>
    <dbReference type="NCBI Taxonomy" id="3058420"/>
    <lineage>
        <taxon>Bacteria</taxon>
        <taxon>Pseudomonadati</taxon>
        <taxon>Pseudomonadota</taxon>
        <taxon>Alphaproteobacteria</taxon>
        <taxon>Rhodobacterales</taxon>
        <taxon>Roseobacteraceae</taxon>
        <taxon>Tropicibacter</taxon>
    </lineage>
</organism>
<geneLocation type="plasmid" evidence="1 2">
    <name>unnamed3</name>
</geneLocation>
<dbReference type="EMBL" id="CP124619">
    <property type="protein sequence ID" value="WGW06054.1"/>
    <property type="molecule type" value="Genomic_DNA"/>
</dbReference>
<reference evidence="1 2" key="1">
    <citation type="submission" date="2023-05" db="EMBL/GenBank/DDBJ databases">
        <title>YMD87, complete Genome.</title>
        <authorList>
            <person name="Zhang J."/>
            <person name="Xu X."/>
        </authorList>
    </citation>
    <scope>NUCLEOTIDE SEQUENCE [LARGE SCALE GENOMIC DNA]</scope>
    <source>
        <strain evidence="1 2">YMD87</strain>
        <plasmid evidence="1 2">unnamed3</plasmid>
    </source>
</reference>
<accession>A0ABY8QN97</accession>
<dbReference type="InterPro" id="IPR027417">
    <property type="entry name" value="P-loop_NTPase"/>
</dbReference>
<keyword evidence="1" id="KW-0614">Plasmid</keyword>